<dbReference type="PANTHER" id="PTHR13720">
    <property type="entry name" value="WD-40 REPEAT PROTEIN"/>
    <property type="match status" value="1"/>
</dbReference>
<evidence type="ECO:0000256" key="3">
    <source>
        <dbReference type="PROSITE-ProRule" id="PRU00221"/>
    </source>
</evidence>
<dbReference type="EMBL" id="AHAT01033827">
    <property type="status" value="NOT_ANNOTATED_CDS"/>
    <property type="molecule type" value="Genomic_DNA"/>
</dbReference>
<dbReference type="HOGENOM" id="CLU_1942906_0_0_1"/>
<dbReference type="AlphaFoldDB" id="W5M1Y2"/>
<dbReference type="eggNOG" id="KOG2106">
    <property type="taxonomic scope" value="Eukaryota"/>
</dbReference>
<dbReference type="SMART" id="SM00320">
    <property type="entry name" value="WD40"/>
    <property type="match status" value="1"/>
</dbReference>
<dbReference type="InterPro" id="IPR015943">
    <property type="entry name" value="WD40/YVTN_repeat-like_dom_sf"/>
</dbReference>
<reference evidence="5" key="1">
    <citation type="submission" date="2011-12" db="EMBL/GenBank/DDBJ databases">
        <title>The Draft Genome of Lepisosteus oculatus.</title>
        <authorList>
            <consortium name="The Broad Institute Genome Assembly &amp; Analysis Group"/>
            <consortium name="Computational R&amp;D Group"/>
            <consortium name="and Sequencing Platform"/>
            <person name="Di Palma F."/>
            <person name="Alfoldi J."/>
            <person name="Johnson J."/>
            <person name="Berlin A."/>
            <person name="Gnerre S."/>
            <person name="Jaffe D."/>
            <person name="MacCallum I."/>
            <person name="Young S."/>
            <person name="Walker B.J."/>
            <person name="Lander E.S."/>
            <person name="Lindblad-Toh K."/>
        </authorList>
    </citation>
    <scope>NUCLEOTIDE SEQUENCE [LARGE SCALE GENOMIC DNA]</scope>
</reference>
<accession>W5M1Y2</accession>
<dbReference type="Bgee" id="ENSLOCG00000002062">
    <property type="expression patterns" value="Expressed in zone of skin and 13 other cell types or tissues"/>
</dbReference>
<dbReference type="SUPFAM" id="SSF50978">
    <property type="entry name" value="WD40 repeat-like"/>
    <property type="match status" value="1"/>
</dbReference>
<dbReference type="InterPro" id="IPR050630">
    <property type="entry name" value="WD_repeat_EMAP"/>
</dbReference>
<dbReference type="Gene3D" id="2.130.10.10">
    <property type="entry name" value="YVTN repeat-like/Quinoprotein amine dehydrogenase"/>
    <property type="match status" value="2"/>
</dbReference>
<keyword evidence="5" id="KW-1185">Reference proteome</keyword>
<dbReference type="InterPro" id="IPR001680">
    <property type="entry name" value="WD40_rpt"/>
</dbReference>
<dbReference type="InterPro" id="IPR036322">
    <property type="entry name" value="WD40_repeat_dom_sf"/>
</dbReference>
<name>W5M1Y2_LEPOC</name>
<reference evidence="4" key="2">
    <citation type="submission" date="2025-08" db="UniProtKB">
        <authorList>
            <consortium name="Ensembl"/>
        </authorList>
    </citation>
    <scope>IDENTIFICATION</scope>
</reference>
<evidence type="ECO:0000256" key="2">
    <source>
        <dbReference type="ARBA" id="ARBA00022737"/>
    </source>
</evidence>
<dbReference type="Pfam" id="PF00400">
    <property type="entry name" value="WD40"/>
    <property type="match status" value="1"/>
</dbReference>
<dbReference type="Ensembl" id="ENSLOCT00000002395.1">
    <property type="protein sequence ID" value="ENSLOCP00000002390.1"/>
    <property type="gene ID" value="ENSLOCG00000002062.1"/>
</dbReference>
<dbReference type="InParanoid" id="W5M1Y2"/>
<protein>
    <submittedName>
        <fullName evidence="4">Uncharacterized protein</fullName>
    </submittedName>
</protein>
<dbReference type="Proteomes" id="UP000018468">
    <property type="component" value="Linkage group LG28"/>
</dbReference>
<organism evidence="4 5">
    <name type="scientific">Lepisosteus oculatus</name>
    <name type="common">Spotted gar</name>
    <dbReference type="NCBI Taxonomy" id="7918"/>
    <lineage>
        <taxon>Eukaryota</taxon>
        <taxon>Metazoa</taxon>
        <taxon>Chordata</taxon>
        <taxon>Craniata</taxon>
        <taxon>Vertebrata</taxon>
        <taxon>Euteleostomi</taxon>
        <taxon>Actinopterygii</taxon>
        <taxon>Neopterygii</taxon>
        <taxon>Holostei</taxon>
        <taxon>Semionotiformes</taxon>
        <taxon>Lepisosteidae</taxon>
        <taxon>Lepisosteus</taxon>
    </lineage>
</organism>
<keyword evidence="1 3" id="KW-0853">WD repeat</keyword>
<dbReference type="OMA" id="TKNIHHI"/>
<dbReference type="PANTHER" id="PTHR13720:SF15">
    <property type="entry name" value="ECHINODERM MICROTUBULE-ASSOCIATED PROTEIN-LIKE 3"/>
    <property type="match status" value="1"/>
</dbReference>
<feature type="repeat" description="WD" evidence="3">
    <location>
        <begin position="59"/>
        <end position="91"/>
    </location>
</feature>
<evidence type="ECO:0000256" key="1">
    <source>
        <dbReference type="ARBA" id="ARBA00022574"/>
    </source>
</evidence>
<evidence type="ECO:0000313" key="4">
    <source>
        <dbReference type="Ensembl" id="ENSLOCP00000002390.1"/>
    </source>
</evidence>
<keyword evidence="2" id="KW-0677">Repeat</keyword>
<dbReference type="STRING" id="7918.ENSLOCP00000002390"/>
<evidence type="ECO:0000313" key="5">
    <source>
        <dbReference type="Proteomes" id="UP000018468"/>
    </source>
</evidence>
<sequence>MGAFSEFCGGGGAPVPFQIPEQFGAVRTIAEVEGEELLVGTTRNAILRGTFSGGFVAIVQGHVDELWGLATHPSHNSFLSCGYDRQVCLWNGEEHTLDWSTALEVITVSDRSRQQVARSAQGWGEPGLGD</sequence>
<dbReference type="GeneTree" id="ENSGT00940000159589"/>
<reference evidence="4" key="3">
    <citation type="submission" date="2025-09" db="UniProtKB">
        <authorList>
            <consortium name="Ensembl"/>
        </authorList>
    </citation>
    <scope>IDENTIFICATION</scope>
</reference>
<dbReference type="PROSITE" id="PS50082">
    <property type="entry name" value="WD_REPEATS_2"/>
    <property type="match status" value="1"/>
</dbReference>
<proteinExistence type="predicted"/>